<name>A0A4R6VKK3_9PSEU</name>
<dbReference type="Pfam" id="PF07859">
    <property type="entry name" value="Abhydrolase_3"/>
    <property type="match status" value="1"/>
</dbReference>
<reference evidence="3 4" key="1">
    <citation type="submission" date="2019-03" db="EMBL/GenBank/DDBJ databases">
        <title>Genomic Encyclopedia of Type Strains, Phase IV (KMG-IV): sequencing the most valuable type-strain genomes for metagenomic binning, comparative biology and taxonomic classification.</title>
        <authorList>
            <person name="Goeker M."/>
        </authorList>
    </citation>
    <scope>NUCLEOTIDE SEQUENCE [LARGE SCALE GENOMIC DNA]</scope>
    <source>
        <strain evidence="3 4">DSM 45775</strain>
    </source>
</reference>
<comment type="caution">
    <text evidence="3">The sequence shown here is derived from an EMBL/GenBank/DDBJ whole genome shotgun (WGS) entry which is preliminary data.</text>
</comment>
<dbReference type="EMBL" id="SNYO01000002">
    <property type="protein sequence ID" value="TDQ62455.1"/>
    <property type="molecule type" value="Genomic_DNA"/>
</dbReference>
<dbReference type="Gene3D" id="3.40.50.1820">
    <property type="entry name" value="alpha/beta hydrolase"/>
    <property type="match status" value="1"/>
</dbReference>
<dbReference type="InterPro" id="IPR029058">
    <property type="entry name" value="AB_hydrolase_fold"/>
</dbReference>
<dbReference type="InterPro" id="IPR013094">
    <property type="entry name" value="AB_hydrolase_3"/>
</dbReference>
<keyword evidence="1" id="KW-0378">Hydrolase</keyword>
<proteinExistence type="predicted"/>
<evidence type="ECO:0000259" key="2">
    <source>
        <dbReference type="Pfam" id="PF07859"/>
    </source>
</evidence>
<accession>A0A4R6VKK3</accession>
<sequence>MALDDASTALLTQLGESGLPPISDMTPDEARKLGPALAEMYGPGPDVELVVEPADAPVPMRVIVPEGTARGVVVYFHGGGWVIGALDEFETLGRTLAVRTGCVVVLVDYRLAPEHRYPAAVDDAWTALRWVDEHVETLAGARVPIIAAGDSAGGNLTAIVARRARDAGGPALAAQVLVYPVTDANVDRPSYTDPANQLIVSRAAMIWFWGHYVPDPAARSEPDASPLRADDLGGLPPAAVLLAEHDPLRDEGEAYARRLAEAGNAVETLLVPGQMHGFFTLLTLPGAAVGMDFVVEEIAKHLTSSH</sequence>
<evidence type="ECO:0000313" key="4">
    <source>
        <dbReference type="Proteomes" id="UP000295705"/>
    </source>
</evidence>
<dbReference type="OrthoDB" id="3206739at2"/>
<keyword evidence="4" id="KW-1185">Reference proteome</keyword>
<evidence type="ECO:0000313" key="3">
    <source>
        <dbReference type="EMBL" id="TDQ62455.1"/>
    </source>
</evidence>
<dbReference type="AlphaFoldDB" id="A0A4R6VKK3"/>
<feature type="domain" description="Alpha/beta hydrolase fold-3" evidence="2">
    <location>
        <begin position="73"/>
        <end position="279"/>
    </location>
</feature>
<dbReference type="PANTHER" id="PTHR48081">
    <property type="entry name" value="AB HYDROLASE SUPERFAMILY PROTEIN C4A8.06C"/>
    <property type="match status" value="1"/>
</dbReference>
<dbReference type="Proteomes" id="UP000295705">
    <property type="component" value="Unassembled WGS sequence"/>
</dbReference>
<organism evidence="3 4">
    <name type="scientific">Actinomycetospora succinea</name>
    <dbReference type="NCBI Taxonomy" id="663603"/>
    <lineage>
        <taxon>Bacteria</taxon>
        <taxon>Bacillati</taxon>
        <taxon>Actinomycetota</taxon>
        <taxon>Actinomycetes</taxon>
        <taxon>Pseudonocardiales</taxon>
        <taxon>Pseudonocardiaceae</taxon>
        <taxon>Actinomycetospora</taxon>
    </lineage>
</organism>
<dbReference type="RefSeq" id="WP_133825532.1">
    <property type="nucleotide sequence ID" value="NZ_BAABHR010000007.1"/>
</dbReference>
<evidence type="ECO:0000256" key="1">
    <source>
        <dbReference type="ARBA" id="ARBA00022801"/>
    </source>
</evidence>
<dbReference type="GO" id="GO:0016787">
    <property type="term" value="F:hydrolase activity"/>
    <property type="evidence" value="ECO:0007669"/>
    <property type="project" value="UniProtKB-KW"/>
</dbReference>
<dbReference type="InterPro" id="IPR050300">
    <property type="entry name" value="GDXG_lipolytic_enzyme"/>
</dbReference>
<protein>
    <submittedName>
        <fullName evidence="3">Acetyl esterase</fullName>
    </submittedName>
</protein>
<gene>
    <name evidence="3" type="ORF">EV188_102109</name>
</gene>
<dbReference type="PANTHER" id="PTHR48081:SF8">
    <property type="entry name" value="ALPHA_BETA HYDROLASE FOLD-3 DOMAIN-CONTAINING PROTEIN-RELATED"/>
    <property type="match status" value="1"/>
</dbReference>
<dbReference type="SUPFAM" id="SSF53474">
    <property type="entry name" value="alpha/beta-Hydrolases"/>
    <property type="match status" value="1"/>
</dbReference>